<name>A0AAR5QG38_DENPD</name>
<dbReference type="Pfam" id="PF00041">
    <property type="entry name" value="fn3"/>
    <property type="match status" value="1"/>
</dbReference>
<dbReference type="InterPro" id="IPR036179">
    <property type="entry name" value="Ig-like_dom_sf"/>
</dbReference>
<dbReference type="SUPFAM" id="SSF49265">
    <property type="entry name" value="Fibronectin type III"/>
    <property type="match status" value="1"/>
</dbReference>
<proteinExistence type="predicted"/>
<dbReference type="InterPro" id="IPR036116">
    <property type="entry name" value="FN3_sf"/>
</dbReference>
<evidence type="ECO:0000259" key="1">
    <source>
        <dbReference type="PROSITE" id="PS50853"/>
    </source>
</evidence>
<reference evidence="2" key="2">
    <citation type="submission" date="2024-08" db="UniProtKB">
        <authorList>
            <consortium name="EnsemblMetazoa"/>
        </authorList>
    </citation>
    <scope>IDENTIFICATION</scope>
</reference>
<sequence length="118" mass="12736">MEDSGLYTCSATSESGESAWSASLNVVEGANAPLHRSPDPSTFPLAPSTPTILNATESSMSLSWEADESDSTLVGYTVEYWSPDLQTGWVIAAHRVQTPFMLVKELKPDSSYVFIGKC</sequence>
<protein>
    <recommendedName>
        <fullName evidence="1">Fibronectin type-III domain-containing protein</fullName>
    </recommendedName>
</protein>
<dbReference type="Gene3D" id="2.60.40.10">
    <property type="entry name" value="Immunoglobulins"/>
    <property type="match status" value="1"/>
</dbReference>
<dbReference type="InterPro" id="IPR003961">
    <property type="entry name" value="FN3_dom"/>
</dbReference>
<feature type="domain" description="Fibronectin type-III" evidence="1">
    <location>
        <begin position="46"/>
        <end position="118"/>
    </location>
</feature>
<evidence type="ECO:0000313" key="3">
    <source>
        <dbReference type="Proteomes" id="UP000019118"/>
    </source>
</evidence>
<dbReference type="SUPFAM" id="SSF48726">
    <property type="entry name" value="Immunoglobulin"/>
    <property type="match status" value="1"/>
</dbReference>
<dbReference type="Proteomes" id="UP000019118">
    <property type="component" value="Unassembled WGS sequence"/>
</dbReference>
<evidence type="ECO:0000313" key="2">
    <source>
        <dbReference type="EnsemblMetazoa" id="XP_019772189.1"/>
    </source>
</evidence>
<dbReference type="EnsemblMetazoa" id="XM_019916630.1">
    <property type="protein sequence ID" value="XP_019772189.1"/>
    <property type="gene ID" value="LOC109545788"/>
</dbReference>
<dbReference type="PROSITE" id="PS50853">
    <property type="entry name" value="FN3"/>
    <property type="match status" value="1"/>
</dbReference>
<dbReference type="AlphaFoldDB" id="A0AAR5QG38"/>
<organism evidence="2 3">
    <name type="scientific">Dendroctonus ponderosae</name>
    <name type="common">Mountain pine beetle</name>
    <dbReference type="NCBI Taxonomy" id="77166"/>
    <lineage>
        <taxon>Eukaryota</taxon>
        <taxon>Metazoa</taxon>
        <taxon>Ecdysozoa</taxon>
        <taxon>Arthropoda</taxon>
        <taxon>Hexapoda</taxon>
        <taxon>Insecta</taxon>
        <taxon>Pterygota</taxon>
        <taxon>Neoptera</taxon>
        <taxon>Endopterygota</taxon>
        <taxon>Coleoptera</taxon>
        <taxon>Polyphaga</taxon>
        <taxon>Cucujiformia</taxon>
        <taxon>Curculionidae</taxon>
        <taxon>Scolytinae</taxon>
        <taxon>Dendroctonus</taxon>
    </lineage>
</organism>
<keyword evidence="3" id="KW-1185">Reference proteome</keyword>
<reference evidence="3" key="1">
    <citation type="journal article" date="2013" name="Genome Biol.">
        <title>Draft genome of the mountain pine beetle, Dendroctonus ponderosae Hopkins, a major forest pest.</title>
        <authorList>
            <person name="Keeling C.I."/>
            <person name="Yuen M.M."/>
            <person name="Liao N.Y."/>
            <person name="Docking T.R."/>
            <person name="Chan S.K."/>
            <person name="Taylor G.A."/>
            <person name="Palmquist D.L."/>
            <person name="Jackman S.D."/>
            <person name="Nguyen A."/>
            <person name="Li M."/>
            <person name="Henderson H."/>
            <person name="Janes J.K."/>
            <person name="Zhao Y."/>
            <person name="Pandoh P."/>
            <person name="Moore R."/>
            <person name="Sperling F.A."/>
            <person name="Huber D.P."/>
            <person name="Birol I."/>
            <person name="Jones S.J."/>
            <person name="Bohlmann J."/>
        </authorList>
    </citation>
    <scope>NUCLEOTIDE SEQUENCE</scope>
</reference>
<dbReference type="InterPro" id="IPR013783">
    <property type="entry name" value="Ig-like_fold"/>
</dbReference>
<accession>A0AAR5QG38</accession>
<dbReference type="CDD" id="cd00063">
    <property type="entry name" value="FN3"/>
    <property type="match status" value="1"/>
</dbReference>